<dbReference type="AlphaFoldDB" id="A0A7Z0WHB3"/>
<keyword evidence="2" id="KW-1185">Reference proteome</keyword>
<dbReference type="Proteomes" id="UP000185696">
    <property type="component" value="Unassembled WGS sequence"/>
</dbReference>
<evidence type="ECO:0000313" key="2">
    <source>
        <dbReference type="Proteomes" id="UP000185696"/>
    </source>
</evidence>
<organism evidence="1 2">
    <name type="scientific">Actinophytocola xinjiangensis</name>
    <dbReference type="NCBI Taxonomy" id="485602"/>
    <lineage>
        <taxon>Bacteria</taxon>
        <taxon>Bacillati</taxon>
        <taxon>Actinomycetota</taxon>
        <taxon>Actinomycetes</taxon>
        <taxon>Pseudonocardiales</taxon>
        <taxon>Pseudonocardiaceae</taxon>
    </lineage>
</organism>
<sequence>MALAVDLPRQARVFLMAKHRVVKEGRRGLFGRTSTRDDLFERSFRSCHRCGQDVYVLADDCRGCGGSQLEARAS</sequence>
<reference evidence="1 2" key="1">
    <citation type="submission" date="2016-12" db="EMBL/GenBank/DDBJ databases">
        <title>The draft genome sequence of Actinophytocola xinjiangensis.</title>
        <authorList>
            <person name="Wang W."/>
            <person name="Yuan L."/>
        </authorList>
    </citation>
    <scope>NUCLEOTIDE SEQUENCE [LARGE SCALE GENOMIC DNA]</scope>
    <source>
        <strain evidence="1 2">CGMCC 4.4663</strain>
    </source>
</reference>
<name>A0A7Z0WHB3_9PSEU</name>
<gene>
    <name evidence="1" type="ORF">BLA60_29020</name>
</gene>
<accession>A0A7Z0WHB3</accession>
<proteinExistence type="predicted"/>
<comment type="caution">
    <text evidence="1">The sequence shown here is derived from an EMBL/GenBank/DDBJ whole genome shotgun (WGS) entry which is preliminary data.</text>
</comment>
<evidence type="ECO:0000313" key="1">
    <source>
        <dbReference type="EMBL" id="OLF07242.1"/>
    </source>
</evidence>
<protein>
    <submittedName>
        <fullName evidence="1">Uncharacterized protein</fullName>
    </submittedName>
</protein>
<dbReference type="EMBL" id="MSIF01000017">
    <property type="protein sequence ID" value="OLF07242.1"/>
    <property type="molecule type" value="Genomic_DNA"/>
</dbReference>